<accession>A0A1H5RUC1</accession>
<evidence type="ECO:0000313" key="2">
    <source>
        <dbReference type="Proteomes" id="UP000236721"/>
    </source>
</evidence>
<dbReference type="InterPro" id="IPR016875">
    <property type="entry name" value="UCP028200"/>
</dbReference>
<dbReference type="PIRSF" id="PIRSF028200">
    <property type="entry name" value="UCP028200"/>
    <property type="match status" value="1"/>
</dbReference>
<protein>
    <recommendedName>
        <fullName evidence="3">Lipoprotein</fullName>
    </recommendedName>
</protein>
<dbReference type="Pfam" id="PF19795">
    <property type="entry name" value="DUF6279"/>
    <property type="match status" value="1"/>
</dbReference>
<keyword evidence="2" id="KW-1185">Reference proteome</keyword>
<proteinExistence type="predicted"/>
<dbReference type="PROSITE" id="PS51257">
    <property type="entry name" value="PROKAR_LIPOPROTEIN"/>
    <property type="match status" value="1"/>
</dbReference>
<reference evidence="2" key="1">
    <citation type="submission" date="2016-10" db="EMBL/GenBank/DDBJ databases">
        <authorList>
            <person name="Varghese N."/>
            <person name="Submissions S."/>
        </authorList>
    </citation>
    <scope>NUCLEOTIDE SEQUENCE [LARGE SCALE GENOMIC DNA]</scope>
    <source>
        <strain evidence="2">CGMCC 1.7062</strain>
    </source>
</reference>
<organism evidence="1 2">
    <name type="scientific">Vibrio hangzhouensis</name>
    <dbReference type="NCBI Taxonomy" id="462991"/>
    <lineage>
        <taxon>Bacteria</taxon>
        <taxon>Pseudomonadati</taxon>
        <taxon>Pseudomonadota</taxon>
        <taxon>Gammaproteobacteria</taxon>
        <taxon>Vibrionales</taxon>
        <taxon>Vibrionaceae</taxon>
        <taxon>Vibrio</taxon>
    </lineage>
</organism>
<dbReference type="AlphaFoldDB" id="A0A1H5RUC1"/>
<evidence type="ECO:0008006" key="3">
    <source>
        <dbReference type="Google" id="ProtNLM"/>
    </source>
</evidence>
<evidence type="ECO:0000313" key="1">
    <source>
        <dbReference type="EMBL" id="SEF41724.1"/>
    </source>
</evidence>
<dbReference type="OrthoDB" id="5767052at2"/>
<dbReference type="RefSeq" id="WP_103878370.1">
    <property type="nucleotide sequence ID" value="NZ_FNVG01000001.1"/>
</dbReference>
<gene>
    <name evidence="1" type="ORF">SAMN04488244_101117</name>
</gene>
<name>A0A1H5RUC1_9VIBR</name>
<dbReference type="EMBL" id="FNVG01000001">
    <property type="protein sequence ID" value="SEF41724.1"/>
    <property type="molecule type" value="Genomic_DNA"/>
</dbReference>
<dbReference type="Proteomes" id="UP000236721">
    <property type="component" value="Unassembled WGS sequence"/>
</dbReference>
<sequence length="305" mass="36435">MRLLFSKLRLSVLVSLIIISGCTTKFLYSNLDWVLVEYIDDYVTLSDGQEDILSERITLLGQWHKENELPQYLEQLTQIRNQDPKKIDAGYVLKQMDDVKIHTKRLMNQVTPDLYALTLQMSDEQVKELLQNFEKQDRRFVEKYQGLSEVEIREIYRERIEKNMVRWYGDLTDEQKALAKAWSDDMEVTIFDWQAHRQQMQYYMRQLLNRRNDLAYYQPEFQRFLNNSESFYSVQLARKIDYNRDVAAKYIAQSLNLMTTQQHQHLVMEIDEWRDIASDLISQLLLDYSPTDIFVLSTYTKSVSS</sequence>